<evidence type="ECO:0000313" key="5">
    <source>
        <dbReference type="EMBL" id="KZX17077.1"/>
    </source>
</evidence>
<comment type="similarity">
    <text evidence="1">Belongs to the carbohydrate kinase PfkB family.</text>
</comment>
<gene>
    <name evidence="5" type="primary">rbsK</name>
    <name evidence="5" type="ORF">MBFIL_03590</name>
</gene>
<evidence type="ECO:0000313" key="6">
    <source>
        <dbReference type="Proteomes" id="UP000077066"/>
    </source>
</evidence>
<protein>
    <submittedName>
        <fullName evidence="5">Ribokinase</fullName>
        <ecNumber evidence="5">2.7.1.15</ecNumber>
    </submittedName>
</protein>
<dbReference type="STRING" id="55758.MBFIL_03590"/>
<reference evidence="5 6" key="1">
    <citation type="submission" date="2016-04" db="EMBL/GenBank/DDBJ databases">
        <title>Genome sequence of Methanobrevibacter filiformis DSM 11501.</title>
        <authorList>
            <person name="Poehlein A."/>
            <person name="Seedorf H."/>
            <person name="Daniel R."/>
        </authorList>
    </citation>
    <scope>NUCLEOTIDE SEQUENCE [LARGE SCALE GENOMIC DNA]</scope>
    <source>
        <strain evidence="5 6">DSM 11501</strain>
    </source>
</reference>
<sequence>MRFLKEKYDIDVIGFGALNMDNYFHVDEIAVSDSESQIINKDSSCGGSAANTIIGLSHLNINTSYIGKIAEDDEGETLEMNLISSGVYLNNLLYESNGSSGKVYDFLDENGNRALYVDPGVNDEISIDEIDINNVKDSKIIHYSSFVGNSFNAQNDLIDLLPASIILSFDPGRVYVKKGLQALEKILKRTNILLINEIELGMLFNIDNDNKDNENYKKIAKKALEYGIEYVIVKRGAYGVYGLTFEEEVEVSSFKVDVVDTTAAGDLFNTGFLYSYLKNYSLKKSCTIANWIASKSVENIGLLGIPNLNELNKFERELDN</sequence>
<proteinExistence type="inferred from homology"/>
<dbReference type="EMBL" id="LWMT01000046">
    <property type="protein sequence ID" value="KZX17077.1"/>
    <property type="molecule type" value="Genomic_DNA"/>
</dbReference>
<dbReference type="InterPro" id="IPR011611">
    <property type="entry name" value="PfkB_dom"/>
</dbReference>
<name>A0A166CVC7_9EURY</name>
<evidence type="ECO:0000256" key="3">
    <source>
        <dbReference type="ARBA" id="ARBA00022777"/>
    </source>
</evidence>
<dbReference type="Pfam" id="PF00294">
    <property type="entry name" value="PfkB"/>
    <property type="match status" value="1"/>
</dbReference>
<dbReference type="GO" id="GO:0004747">
    <property type="term" value="F:ribokinase activity"/>
    <property type="evidence" value="ECO:0007669"/>
    <property type="project" value="UniProtKB-EC"/>
</dbReference>
<keyword evidence="3 5" id="KW-0418">Kinase</keyword>
<comment type="caution">
    <text evidence="5">The sequence shown here is derived from an EMBL/GenBank/DDBJ whole genome shotgun (WGS) entry which is preliminary data.</text>
</comment>
<dbReference type="PRINTS" id="PR00990">
    <property type="entry name" value="RIBOKINASE"/>
</dbReference>
<dbReference type="InterPro" id="IPR002139">
    <property type="entry name" value="Ribo/fructo_kinase"/>
</dbReference>
<dbReference type="PANTHER" id="PTHR10584:SF166">
    <property type="entry name" value="RIBOKINASE"/>
    <property type="match status" value="1"/>
</dbReference>
<dbReference type="AlphaFoldDB" id="A0A166CVC7"/>
<evidence type="ECO:0000259" key="4">
    <source>
        <dbReference type="Pfam" id="PF00294"/>
    </source>
</evidence>
<dbReference type="Gene3D" id="3.40.1190.20">
    <property type="match status" value="1"/>
</dbReference>
<accession>A0A166CVC7</accession>
<dbReference type="SUPFAM" id="SSF53613">
    <property type="entry name" value="Ribokinase-like"/>
    <property type="match status" value="1"/>
</dbReference>
<keyword evidence="2 5" id="KW-0808">Transferase</keyword>
<evidence type="ECO:0000256" key="1">
    <source>
        <dbReference type="ARBA" id="ARBA00010688"/>
    </source>
</evidence>
<feature type="domain" description="Carbohydrate kinase PfkB" evidence="4">
    <location>
        <begin position="13"/>
        <end position="301"/>
    </location>
</feature>
<dbReference type="EC" id="2.7.1.15" evidence="5"/>
<dbReference type="RefSeq" id="WP_066970929.1">
    <property type="nucleotide sequence ID" value="NZ_LWMT01000046.1"/>
</dbReference>
<dbReference type="Proteomes" id="UP000077066">
    <property type="component" value="Unassembled WGS sequence"/>
</dbReference>
<keyword evidence="6" id="KW-1185">Reference proteome</keyword>
<dbReference type="OrthoDB" id="26949at2157"/>
<dbReference type="PATRIC" id="fig|55758.3.peg.400"/>
<dbReference type="InterPro" id="IPR029056">
    <property type="entry name" value="Ribokinase-like"/>
</dbReference>
<evidence type="ECO:0000256" key="2">
    <source>
        <dbReference type="ARBA" id="ARBA00022679"/>
    </source>
</evidence>
<organism evidence="5 6">
    <name type="scientific">Methanobrevibacter filiformis</name>
    <dbReference type="NCBI Taxonomy" id="55758"/>
    <lineage>
        <taxon>Archaea</taxon>
        <taxon>Methanobacteriati</taxon>
        <taxon>Methanobacteriota</taxon>
        <taxon>Methanomada group</taxon>
        <taxon>Methanobacteria</taxon>
        <taxon>Methanobacteriales</taxon>
        <taxon>Methanobacteriaceae</taxon>
        <taxon>Methanobrevibacter</taxon>
    </lineage>
</organism>
<dbReference type="PANTHER" id="PTHR10584">
    <property type="entry name" value="SUGAR KINASE"/>
    <property type="match status" value="1"/>
</dbReference>